<comment type="caution">
    <text evidence="2">The sequence shown here is derived from an EMBL/GenBank/DDBJ whole genome shotgun (WGS) entry which is preliminary data.</text>
</comment>
<proteinExistence type="predicted"/>
<dbReference type="SMART" id="SM00409">
    <property type="entry name" value="IG"/>
    <property type="match status" value="1"/>
</dbReference>
<dbReference type="Gene3D" id="2.60.40.10">
    <property type="entry name" value="Immunoglobulins"/>
    <property type="match status" value="1"/>
</dbReference>
<dbReference type="OrthoDB" id="9411915at2759"/>
<gene>
    <name evidence="2" type="ORF">SPHA_51441</name>
</gene>
<dbReference type="EMBL" id="CAHIKZ030003109">
    <property type="protein sequence ID" value="CAE1296430.1"/>
    <property type="molecule type" value="Genomic_DNA"/>
</dbReference>
<name>A0A812DCA6_ACAPH</name>
<dbReference type="Proteomes" id="UP000597762">
    <property type="component" value="Unassembled WGS sequence"/>
</dbReference>
<accession>A0A812DCA6</accession>
<sequence length="265" mass="30282">MNNNCTQDISSTLRSLTRQADVICEAAVKNAPSYSARPPGVVFDKFVSNRPVAGDIVTIKVRRTLKGGKKLNITLLSVKIPKRDIVNSCVLQLKKGDKLIFFLKYAMMDGLRFEMITPPVNPTKTLNRKLRRHLNRTTFTRELKKKNRKVAEGKKLKLTCTSSHRNAKFRWLRNGKVIRKSSEMSFKKKNQGKANPKSVLRIRQLRQNHTGVYTCTIDAGGRKYSKDFNITVIGPSEVQCADQKYCFNQGECWQKLPPLDEKYCK</sequence>
<dbReference type="InterPro" id="IPR007110">
    <property type="entry name" value="Ig-like_dom"/>
</dbReference>
<dbReference type="InterPro" id="IPR013783">
    <property type="entry name" value="Ig-like_fold"/>
</dbReference>
<evidence type="ECO:0000313" key="3">
    <source>
        <dbReference type="Proteomes" id="UP000597762"/>
    </source>
</evidence>
<dbReference type="SMART" id="SM00408">
    <property type="entry name" value="IGc2"/>
    <property type="match status" value="1"/>
</dbReference>
<keyword evidence="3" id="KW-1185">Reference proteome</keyword>
<dbReference type="PROSITE" id="PS50835">
    <property type="entry name" value="IG_LIKE"/>
    <property type="match status" value="1"/>
</dbReference>
<reference evidence="2" key="1">
    <citation type="submission" date="2021-01" db="EMBL/GenBank/DDBJ databases">
        <authorList>
            <person name="Li R."/>
            <person name="Bekaert M."/>
        </authorList>
    </citation>
    <scope>NUCLEOTIDE SEQUENCE</scope>
    <source>
        <strain evidence="2">Farmed</strain>
    </source>
</reference>
<dbReference type="Pfam" id="PF13927">
    <property type="entry name" value="Ig_3"/>
    <property type="match status" value="1"/>
</dbReference>
<protein>
    <recommendedName>
        <fullName evidence="1">Ig-like domain-containing protein</fullName>
    </recommendedName>
</protein>
<dbReference type="InterPro" id="IPR036179">
    <property type="entry name" value="Ig-like_dom_sf"/>
</dbReference>
<evidence type="ECO:0000259" key="1">
    <source>
        <dbReference type="PROSITE" id="PS50835"/>
    </source>
</evidence>
<dbReference type="SUPFAM" id="SSF48726">
    <property type="entry name" value="Immunoglobulin"/>
    <property type="match status" value="1"/>
</dbReference>
<dbReference type="InterPro" id="IPR003598">
    <property type="entry name" value="Ig_sub2"/>
</dbReference>
<organism evidence="2 3">
    <name type="scientific">Acanthosepion pharaonis</name>
    <name type="common">Pharaoh cuttlefish</name>
    <name type="synonym">Sepia pharaonis</name>
    <dbReference type="NCBI Taxonomy" id="158019"/>
    <lineage>
        <taxon>Eukaryota</taxon>
        <taxon>Metazoa</taxon>
        <taxon>Spiralia</taxon>
        <taxon>Lophotrochozoa</taxon>
        <taxon>Mollusca</taxon>
        <taxon>Cephalopoda</taxon>
        <taxon>Coleoidea</taxon>
        <taxon>Decapodiformes</taxon>
        <taxon>Sepiida</taxon>
        <taxon>Sepiina</taxon>
        <taxon>Sepiidae</taxon>
        <taxon>Acanthosepion</taxon>
    </lineage>
</organism>
<dbReference type="AlphaFoldDB" id="A0A812DCA6"/>
<dbReference type="InterPro" id="IPR003599">
    <property type="entry name" value="Ig_sub"/>
</dbReference>
<evidence type="ECO:0000313" key="2">
    <source>
        <dbReference type="EMBL" id="CAE1296430.1"/>
    </source>
</evidence>
<feature type="domain" description="Ig-like" evidence="1">
    <location>
        <begin position="118"/>
        <end position="231"/>
    </location>
</feature>